<reference evidence="2 3" key="1">
    <citation type="submission" date="2019-05" db="EMBL/GenBank/DDBJ databases">
        <title>Emergence of the Ug99 lineage of the wheat stem rust pathogen through somatic hybridization.</title>
        <authorList>
            <person name="Li F."/>
            <person name="Upadhyaya N.M."/>
            <person name="Sperschneider J."/>
            <person name="Matny O."/>
            <person name="Nguyen-Phuc H."/>
            <person name="Mago R."/>
            <person name="Raley C."/>
            <person name="Miller M.E."/>
            <person name="Silverstein K.A.T."/>
            <person name="Henningsen E."/>
            <person name="Hirsch C.D."/>
            <person name="Visser B."/>
            <person name="Pretorius Z.A."/>
            <person name="Steffenson B.J."/>
            <person name="Schwessinger B."/>
            <person name="Dodds P.N."/>
            <person name="Figueroa M."/>
        </authorList>
    </citation>
    <scope>NUCLEOTIDE SEQUENCE [LARGE SCALE GENOMIC DNA]</scope>
    <source>
        <strain evidence="2">21-0</strain>
    </source>
</reference>
<organism evidence="2 3">
    <name type="scientific">Puccinia graminis f. sp. tritici</name>
    <dbReference type="NCBI Taxonomy" id="56615"/>
    <lineage>
        <taxon>Eukaryota</taxon>
        <taxon>Fungi</taxon>
        <taxon>Dikarya</taxon>
        <taxon>Basidiomycota</taxon>
        <taxon>Pucciniomycotina</taxon>
        <taxon>Pucciniomycetes</taxon>
        <taxon>Pucciniales</taxon>
        <taxon>Pucciniaceae</taxon>
        <taxon>Puccinia</taxon>
    </lineage>
</organism>
<evidence type="ECO:0000313" key="2">
    <source>
        <dbReference type="EMBL" id="KAA1110336.1"/>
    </source>
</evidence>
<dbReference type="OrthoDB" id="10315110at2759"/>
<keyword evidence="3" id="KW-1185">Reference proteome</keyword>
<accession>A0A5B0QAM2</accession>
<feature type="region of interest" description="Disordered" evidence="1">
    <location>
        <begin position="40"/>
        <end position="71"/>
    </location>
</feature>
<gene>
    <name evidence="2" type="ORF">PGT21_018393</name>
</gene>
<protein>
    <submittedName>
        <fullName evidence="2">Uncharacterized protein</fullName>
    </submittedName>
</protein>
<comment type="caution">
    <text evidence="2">The sequence shown here is derived from an EMBL/GenBank/DDBJ whole genome shotgun (WGS) entry which is preliminary data.</text>
</comment>
<dbReference type="EMBL" id="VSWC01000027">
    <property type="protein sequence ID" value="KAA1110336.1"/>
    <property type="molecule type" value="Genomic_DNA"/>
</dbReference>
<sequence>MKQLDVYISASQPSKSISQLLNSTIESEFNMWTKTEMYRSVKDERPKPDDEDDDFDDPPPLPKPTAKMDDHIMSYPSKAANKLNQSMEASSKQLIDHLISTGHQTTMTCFFQPVNSD</sequence>
<proteinExistence type="predicted"/>
<name>A0A5B0QAM2_PUCGR</name>
<dbReference type="Proteomes" id="UP000324748">
    <property type="component" value="Unassembled WGS sequence"/>
</dbReference>
<dbReference type="AlphaFoldDB" id="A0A5B0QAM2"/>
<evidence type="ECO:0000313" key="3">
    <source>
        <dbReference type="Proteomes" id="UP000324748"/>
    </source>
</evidence>
<evidence type="ECO:0000256" key="1">
    <source>
        <dbReference type="SAM" id="MobiDB-lite"/>
    </source>
</evidence>